<accession>A0ACC2M9U4</accession>
<dbReference type="EMBL" id="CM056810">
    <property type="protein sequence ID" value="KAJ8642552.1"/>
    <property type="molecule type" value="Genomic_DNA"/>
</dbReference>
<name>A0ACC2M9U4_PERAE</name>
<sequence>MGVTLVGKKVILVPYMNEHVPKYHEWMQDPFLLEATGSEPLTLEEEYDMQLSWTQDPNKRTFIVLDKEMVVGDFVLGKPHLEAMVGDVNIYMNDLDDLQTAEIEIMIAEPTSRGKGLGEESILMMMTFAVENCGIQTFRAKIAESNTASLNLFRKLGFEDVAYSEVFKEITLELPVTKLHSKEVSMQVIAGQLPLSVQHHGD</sequence>
<evidence type="ECO:0000313" key="2">
    <source>
        <dbReference type="Proteomes" id="UP001234297"/>
    </source>
</evidence>
<evidence type="ECO:0000313" key="1">
    <source>
        <dbReference type="EMBL" id="KAJ8642552.1"/>
    </source>
</evidence>
<protein>
    <submittedName>
        <fullName evidence="1">Uncharacterized protein</fullName>
    </submittedName>
</protein>
<organism evidence="1 2">
    <name type="scientific">Persea americana</name>
    <name type="common">Avocado</name>
    <dbReference type="NCBI Taxonomy" id="3435"/>
    <lineage>
        <taxon>Eukaryota</taxon>
        <taxon>Viridiplantae</taxon>
        <taxon>Streptophyta</taxon>
        <taxon>Embryophyta</taxon>
        <taxon>Tracheophyta</taxon>
        <taxon>Spermatophyta</taxon>
        <taxon>Magnoliopsida</taxon>
        <taxon>Magnoliidae</taxon>
        <taxon>Laurales</taxon>
        <taxon>Lauraceae</taxon>
        <taxon>Persea</taxon>
    </lineage>
</organism>
<proteinExistence type="predicted"/>
<comment type="caution">
    <text evidence="1">The sequence shown here is derived from an EMBL/GenBank/DDBJ whole genome shotgun (WGS) entry which is preliminary data.</text>
</comment>
<keyword evidence="2" id="KW-1185">Reference proteome</keyword>
<dbReference type="Proteomes" id="UP001234297">
    <property type="component" value="Chromosome 2"/>
</dbReference>
<gene>
    <name evidence="1" type="ORF">MRB53_004300</name>
</gene>
<reference evidence="1 2" key="1">
    <citation type="journal article" date="2022" name="Hortic Res">
        <title>A haplotype resolved chromosomal level avocado genome allows analysis of novel avocado genes.</title>
        <authorList>
            <person name="Nath O."/>
            <person name="Fletcher S.J."/>
            <person name="Hayward A."/>
            <person name="Shaw L.M."/>
            <person name="Masouleh A.K."/>
            <person name="Furtado A."/>
            <person name="Henry R.J."/>
            <person name="Mitter N."/>
        </authorList>
    </citation>
    <scope>NUCLEOTIDE SEQUENCE [LARGE SCALE GENOMIC DNA]</scope>
    <source>
        <strain evidence="2">cv. Hass</strain>
    </source>
</reference>